<dbReference type="SFLD" id="SFLDG01129">
    <property type="entry name" value="C1.5:_HAD__Beta-PGM__Phosphata"/>
    <property type="match status" value="1"/>
</dbReference>
<dbReference type="InterPro" id="IPR041492">
    <property type="entry name" value="HAD_2"/>
</dbReference>
<dbReference type="InterPro" id="IPR006439">
    <property type="entry name" value="HAD-SF_hydro_IA"/>
</dbReference>
<dbReference type="InterPro" id="IPR036412">
    <property type="entry name" value="HAD-like_sf"/>
</dbReference>
<dbReference type="SFLD" id="SFLDS00003">
    <property type="entry name" value="Haloacid_Dehalogenase"/>
    <property type="match status" value="1"/>
</dbReference>
<dbReference type="InterPro" id="IPR023198">
    <property type="entry name" value="PGP-like_dom2"/>
</dbReference>
<evidence type="ECO:0000313" key="2">
    <source>
        <dbReference type="Proteomes" id="UP000824063"/>
    </source>
</evidence>
<dbReference type="NCBIfam" id="TIGR01509">
    <property type="entry name" value="HAD-SF-IA-v3"/>
    <property type="match status" value="1"/>
</dbReference>
<proteinExistence type="predicted"/>
<dbReference type="EMBL" id="DXBN01000243">
    <property type="protein sequence ID" value="HIZ54344.1"/>
    <property type="molecule type" value="Genomic_DNA"/>
</dbReference>
<dbReference type="SUPFAM" id="SSF56784">
    <property type="entry name" value="HAD-like"/>
    <property type="match status" value="1"/>
</dbReference>
<name>A0A9D2JJ35_9ENTE</name>
<dbReference type="Gene3D" id="1.10.150.240">
    <property type="entry name" value="Putative phosphatase, domain 2"/>
    <property type="match status" value="1"/>
</dbReference>
<gene>
    <name evidence="1" type="ORF">IAA20_10435</name>
</gene>
<organism evidence="1 2">
    <name type="scientific">Candidatus Enterococcus avicola</name>
    <dbReference type="NCBI Taxonomy" id="2838561"/>
    <lineage>
        <taxon>Bacteria</taxon>
        <taxon>Bacillati</taxon>
        <taxon>Bacillota</taxon>
        <taxon>Bacilli</taxon>
        <taxon>Lactobacillales</taxon>
        <taxon>Enterococcaceae</taxon>
        <taxon>Enterococcus</taxon>
    </lineage>
</organism>
<dbReference type="PANTHER" id="PTHR18901">
    <property type="entry name" value="2-DEOXYGLUCOSE-6-PHOSPHATE PHOSPHATASE 2"/>
    <property type="match status" value="1"/>
</dbReference>
<reference evidence="1" key="2">
    <citation type="submission" date="2021-04" db="EMBL/GenBank/DDBJ databases">
        <authorList>
            <person name="Gilroy R."/>
        </authorList>
    </citation>
    <scope>NUCLEOTIDE SEQUENCE</scope>
    <source>
        <strain evidence="1">CHK172-16539</strain>
    </source>
</reference>
<dbReference type="Pfam" id="PF13419">
    <property type="entry name" value="HAD_2"/>
    <property type="match status" value="1"/>
</dbReference>
<dbReference type="CDD" id="cd07505">
    <property type="entry name" value="HAD_BPGM-like"/>
    <property type="match status" value="1"/>
</dbReference>
<dbReference type="PANTHER" id="PTHR18901:SF38">
    <property type="entry name" value="PSEUDOURIDINE-5'-PHOSPHATASE"/>
    <property type="match status" value="1"/>
</dbReference>
<dbReference type="InterPro" id="IPR023214">
    <property type="entry name" value="HAD_sf"/>
</dbReference>
<dbReference type="SFLD" id="SFLDG01135">
    <property type="entry name" value="C1.5.6:_HAD__Beta-PGM__Phospha"/>
    <property type="match status" value="1"/>
</dbReference>
<evidence type="ECO:0000313" key="1">
    <source>
        <dbReference type="EMBL" id="HIZ54344.1"/>
    </source>
</evidence>
<comment type="caution">
    <text evidence="1">The sequence shown here is derived from an EMBL/GenBank/DDBJ whole genome shotgun (WGS) entry which is preliminary data.</text>
</comment>
<protein>
    <submittedName>
        <fullName evidence="1">HAD family phosphatase</fullName>
    </submittedName>
</protein>
<dbReference type="Proteomes" id="UP000824063">
    <property type="component" value="Unassembled WGS sequence"/>
</dbReference>
<sequence length="220" mass="25035">MKTYQGVIFDLDGLLFDTEKLYYQATQEIADKIGLNYSEEIYHRYIGISDEELWAIYHEMYDPLIGEQAVNDFISTTFNLTIDLFEAGEADLKEGVLELLDYLNEKEMPKMIASSNQRRLIDILLDKNKITHEFETVISFEDVKRAKPDPEIFEKAHQFLAMPKKELLILEDSKNGVLAAHAAGIDVVMIPDLVAPSSEVKAKVVEIFPSLTAIPSFLNK</sequence>
<dbReference type="AlphaFoldDB" id="A0A9D2JJ35"/>
<accession>A0A9D2JJ35</accession>
<reference evidence="1" key="1">
    <citation type="journal article" date="2021" name="PeerJ">
        <title>Extensive microbial diversity within the chicken gut microbiome revealed by metagenomics and culture.</title>
        <authorList>
            <person name="Gilroy R."/>
            <person name="Ravi A."/>
            <person name="Getino M."/>
            <person name="Pursley I."/>
            <person name="Horton D.L."/>
            <person name="Alikhan N.F."/>
            <person name="Baker D."/>
            <person name="Gharbi K."/>
            <person name="Hall N."/>
            <person name="Watson M."/>
            <person name="Adriaenssens E.M."/>
            <person name="Foster-Nyarko E."/>
            <person name="Jarju S."/>
            <person name="Secka A."/>
            <person name="Antonio M."/>
            <person name="Oren A."/>
            <person name="Chaudhuri R.R."/>
            <person name="La Ragione R."/>
            <person name="Hildebrand F."/>
            <person name="Pallen M.J."/>
        </authorList>
    </citation>
    <scope>NUCLEOTIDE SEQUENCE</scope>
    <source>
        <strain evidence="1">CHK172-16539</strain>
    </source>
</reference>
<dbReference type="Gene3D" id="3.40.50.1000">
    <property type="entry name" value="HAD superfamily/HAD-like"/>
    <property type="match status" value="1"/>
</dbReference>